<evidence type="ECO:0000313" key="2">
    <source>
        <dbReference type="Proteomes" id="UP000298615"/>
    </source>
</evidence>
<sequence>MEYPLLKNKMPENIKKVWLKSSLVTSFVFLAIGGIGIGVAWWFKQLSGIWLMAIIIYFCLVVGIKLFDLVLIPYRYRFHRYEVTPEDLAFQNGYIFRATTYVPINRIQHIETKQGPFLRQANLMAVTIHTAATSHSVEGLTVEQAQELRQQIITMIKVAEQDV</sequence>
<keyword evidence="2" id="KW-1185">Reference proteome</keyword>
<dbReference type="RefSeq" id="WP_136953779.1">
    <property type="nucleotide sequence ID" value="NZ_CP039712.1"/>
</dbReference>
<dbReference type="Proteomes" id="UP000298615">
    <property type="component" value="Chromosome"/>
</dbReference>
<name>A0A4D7CX36_9ENTE</name>
<gene>
    <name evidence="1" type="ORF">FA707_08250</name>
</gene>
<accession>A0A4D7CX36</accession>
<dbReference type="EMBL" id="CP039712">
    <property type="protein sequence ID" value="QCI86957.1"/>
    <property type="molecule type" value="Genomic_DNA"/>
</dbReference>
<dbReference type="KEGG" id="vao:FA707_08250"/>
<reference evidence="1 2" key="1">
    <citation type="submission" date="2019-04" db="EMBL/GenBank/DDBJ databases">
        <title>Vagococcus sp. nov., isolated from faeces of yaks (Bos grunniens).</title>
        <authorList>
            <person name="Ge Y."/>
        </authorList>
    </citation>
    <scope>NUCLEOTIDE SEQUENCE [LARGE SCALE GENOMIC DNA]</scope>
    <source>
        <strain evidence="1 2">MN-17</strain>
    </source>
</reference>
<protein>
    <submittedName>
        <fullName evidence="1">Uncharacterized protein</fullName>
    </submittedName>
</protein>
<proteinExistence type="predicted"/>
<organism evidence="1 2">
    <name type="scientific">Vagococcus zengguangii</name>
    <dbReference type="NCBI Taxonomy" id="2571750"/>
    <lineage>
        <taxon>Bacteria</taxon>
        <taxon>Bacillati</taxon>
        <taxon>Bacillota</taxon>
        <taxon>Bacilli</taxon>
        <taxon>Lactobacillales</taxon>
        <taxon>Enterococcaceae</taxon>
        <taxon>Vagococcus</taxon>
    </lineage>
</organism>
<dbReference type="InterPro" id="IPR005182">
    <property type="entry name" value="YdbS-like_PH"/>
</dbReference>
<dbReference type="PANTHER" id="PTHR34473">
    <property type="entry name" value="UPF0699 TRANSMEMBRANE PROTEIN YDBS"/>
    <property type="match status" value="1"/>
</dbReference>
<evidence type="ECO:0000313" key="1">
    <source>
        <dbReference type="EMBL" id="QCI86957.1"/>
    </source>
</evidence>
<dbReference type="PANTHER" id="PTHR34473:SF2">
    <property type="entry name" value="UPF0699 TRANSMEMBRANE PROTEIN YDBT"/>
    <property type="match status" value="1"/>
</dbReference>
<dbReference type="Pfam" id="PF03703">
    <property type="entry name" value="bPH_2"/>
    <property type="match status" value="1"/>
</dbReference>
<dbReference type="OrthoDB" id="1750577at2"/>
<dbReference type="AlphaFoldDB" id="A0A4D7CX36"/>